<dbReference type="KEGG" id="aacx:DEACI_3117"/>
<evidence type="ECO:0000256" key="1">
    <source>
        <dbReference type="SAM" id="Phobius"/>
    </source>
</evidence>
<dbReference type="Proteomes" id="UP000836597">
    <property type="component" value="Chromosome"/>
</dbReference>
<reference evidence="2" key="2">
    <citation type="submission" date="2020-01" db="EMBL/GenBank/DDBJ databases">
        <authorList>
            <person name="Hornung B."/>
        </authorList>
    </citation>
    <scope>NUCLEOTIDE SEQUENCE</scope>
    <source>
        <strain evidence="2">PacBioINE</strain>
    </source>
</reference>
<accession>A0A8S0VXZ2</accession>
<dbReference type="EMBL" id="CDGJ01000005">
    <property type="protein sequence ID" value="CEJ05898.1"/>
    <property type="molecule type" value="Genomic_DNA"/>
</dbReference>
<keyword evidence="1" id="KW-0812">Transmembrane</keyword>
<dbReference type="EMBL" id="LR746496">
    <property type="protein sequence ID" value="CAA7602443.1"/>
    <property type="molecule type" value="Genomic_DNA"/>
</dbReference>
<keyword evidence="1" id="KW-0472">Membrane</keyword>
<evidence type="ECO:0000313" key="2">
    <source>
        <dbReference type="EMBL" id="CAA7602443.1"/>
    </source>
</evidence>
<evidence type="ECO:0000313" key="3">
    <source>
        <dbReference type="EMBL" id="CEJ05898.1"/>
    </source>
</evidence>
<protein>
    <submittedName>
        <fullName evidence="2">Uncharacterized protein</fullName>
    </submittedName>
</protein>
<dbReference type="AlphaFoldDB" id="A0A8S0VXZ2"/>
<reference evidence="3" key="1">
    <citation type="submission" date="2014-11" db="EMBL/GenBank/DDBJ databases">
        <authorList>
            <person name="Hornung B.V."/>
        </authorList>
    </citation>
    <scope>NUCLEOTIDE SEQUENCE</scope>
    <source>
        <strain evidence="3">INE</strain>
    </source>
</reference>
<gene>
    <name evidence="3" type="ORF">DEACI_0318</name>
    <name evidence="2" type="ORF">DEACI_3117</name>
</gene>
<proteinExistence type="predicted"/>
<evidence type="ECO:0000313" key="4">
    <source>
        <dbReference type="Proteomes" id="UP001071230"/>
    </source>
</evidence>
<dbReference type="Proteomes" id="UP001071230">
    <property type="component" value="Unassembled WGS sequence"/>
</dbReference>
<organism evidence="2">
    <name type="scientific">Acididesulfobacillus acetoxydans</name>
    <dbReference type="NCBI Taxonomy" id="1561005"/>
    <lineage>
        <taxon>Bacteria</taxon>
        <taxon>Bacillati</taxon>
        <taxon>Bacillota</taxon>
        <taxon>Clostridia</taxon>
        <taxon>Eubacteriales</taxon>
        <taxon>Peptococcaceae</taxon>
        <taxon>Acididesulfobacillus</taxon>
    </lineage>
</organism>
<feature type="transmembrane region" description="Helical" evidence="1">
    <location>
        <begin position="6"/>
        <end position="27"/>
    </location>
</feature>
<name>A0A8S0VXZ2_9FIRM</name>
<keyword evidence="1" id="KW-1133">Transmembrane helix</keyword>
<sequence>MILFSFFYRLVVVIFIPIVVKIVVNLLQVEAKFAWVEATRL</sequence>
<keyword evidence="4" id="KW-1185">Reference proteome</keyword>